<proteinExistence type="inferred from homology"/>
<comment type="caution">
    <text evidence="6">The sequence shown here is derived from an EMBL/GenBank/DDBJ whole genome shotgun (WGS) entry which is preliminary data.</text>
</comment>
<dbReference type="InterPro" id="IPR005119">
    <property type="entry name" value="LysR_subst-bd"/>
</dbReference>
<dbReference type="InterPro" id="IPR000847">
    <property type="entry name" value="LysR_HTH_N"/>
</dbReference>
<feature type="domain" description="HTH lysR-type" evidence="5">
    <location>
        <begin position="1"/>
        <end position="57"/>
    </location>
</feature>
<evidence type="ECO:0000313" key="7">
    <source>
        <dbReference type="Proteomes" id="UP001253463"/>
    </source>
</evidence>
<dbReference type="InterPro" id="IPR036390">
    <property type="entry name" value="WH_DNA-bd_sf"/>
</dbReference>
<dbReference type="InterPro" id="IPR050950">
    <property type="entry name" value="HTH-type_LysR_regulators"/>
</dbReference>
<comment type="similarity">
    <text evidence="1">Belongs to the LysR transcriptional regulatory family.</text>
</comment>
<dbReference type="Gene3D" id="3.40.190.290">
    <property type="match status" value="1"/>
</dbReference>
<dbReference type="InterPro" id="IPR036388">
    <property type="entry name" value="WH-like_DNA-bd_sf"/>
</dbReference>
<protein>
    <submittedName>
        <fullName evidence="6">LysR family transcriptional regulator</fullName>
    </submittedName>
</protein>
<dbReference type="Gene3D" id="1.10.10.10">
    <property type="entry name" value="Winged helix-like DNA-binding domain superfamily/Winged helix DNA-binding domain"/>
    <property type="match status" value="1"/>
</dbReference>
<evidence type="ECO:0000256" key="3">
    <source>
        <dbReference type="ARBA" id="ARBA00023125"/>
    </source>
</evidence>
<evidence type="ECO:0000256" key="1">
    <source>
        <dbReference type="ARBA" id="ARBA00009437"/>
    </source>
</evidence>
<dbReference type="PRINTS" id="PR00039">
    <property type="entry name" value="HTHLYSR"/>
</dbReference>
<dbReference type="GO" id="GO:0003677">
    <property type="term" value="F:DNA binding"/>
    <property type="evidence" value="ECO:0007669"/>
    <property type="project" value="UniProtKB-KW"/>
</dbReference>
<dbReference type="RefSeq" id="WP_158135266.1">
    <property type="nucleotide sequence ID" value="NZ_CP046792.1"/>
</dbReference>
<dbReference type="PANTHER" id="PTHR30419:SF8">
    <property type="entry name" value="NITROGEN ASSIMILATION TRANSCRIPTIONAL ACTIVATOR-RELATED"/>
    <property type="match status" value="1"/>
</dbReference>
<evidence type="ECO:0000256" key="4">
    <source>
        <dbReference type="ARBA" id="ARBA00023163"/>
    </source>
</evidence>
<dbReference type="Proteomes" id="UP001253463">
    <property type="component" value="Unassembled WGS sequence"/>
</dbReference>
<evidence type="ECO:0000256" key="2">
    <source>
        <dbReference type="ARBA" id="ARBA00023015"/>
    </source>
</evidence>
<dbReference type="Pfam" id="PF00126">
    <property type="entry name" value="HTH_1"/>
    <property type="match status" value="1"/>
</dbReference>
<dbReference type="PROSITE" id="PS50931">
    <property type="entry name" value="HTH_LYSR"/>
    <property type="match status" value="1"/>
</dbReference>
<dbReference type="AlphaFoldDB" id="A0AAI9CR89"/>
<dbReference type="Pfam" id="PF03466">
    <property type="entry name" value="LysR_substrate"/>
    <property type="match status" value="1"/>
</dbReference>
<evidence type="ECO:0000259" key="5">
    <source>
        <dbReference type="PROSITE" id="PS50931"/>
    </source>
</evidence>
<evidence type="ECO:0000313" key="6">
    <source>
        <dbReference type="EMBL" id="ELN6931098.1"/>
    </source>
</evidence>
<dbReference type="GO" id="GO:0005829">
    <property type="term" value="C:cytosol"/>
    <property type="evidence" value="ECO:0007669"/>
    <property type="project" value="TreeGrafter"/>
</dbReference>
<dbReference type="SUPFAM" id="SSF53850">
    <property type="entry name" value="Periplasmic binding protein-like II"/>
    <property type="match status" value="1"/>
</dbReference>
<dbReference type="SUPFAM" id="SSF46785">
    <property type="entry name" value="Winged helix' DNA-binding domain"/>
    <property type="match status" value="1"/>
</dbReference>
<keyword evidence="2" id="KW-0805">Transcription regulation</keyword>
<name>A0AAI9CR89_9VIBR</name>
<gene>
    <name evidence="6" type="ORF">RZY48_000469</name>
</gene>
<accession>A0AAI9CR89</accession>
<dbReference type="EMBL" id="ABNSCA010000001">
    <property type="protein sequence ID" value="ELN6931098.1"/>
    <property type="molecule type" value="Genomic_DNA"/>
</dbReference>
<dbReference type="GO" id="GO:0003700">
    <property type="term" value="F:DNA-binding transcription factor activity"/>
    <property type="evidence" value="ECO:0007669"/>
    <property type="project" value="InterPro"/>
</dbReference>
<sequence>MHLHKLMYQFKVLVEYETFTAASEYLCISQPTLTQNIKRLEQALDTPLLVRNGKVLTKTVFGESLYKHACLLDKSYSQALDELEHIKNHQRKTLMIECGYGWSHGQLMILLQDYIKQHPDIKIVINNSNSVDSQSKLIKGQCDIALGAIPSSDSRDKAIHYLPIYKTRFSLFCSSEHPFAQLTQVSNQQLEHSDWIVLKHSGEGKEHKDPLLFPFKPNSVRFEVHSVTNAISLLSVSQCVMALPEPLHDEAIRKGLVELKTVFQCPVYDTGIMYTDDALLLAHKKEMIESIMKYQNKLGVNIWYPPHDPTG</sequence>
<dbReference type="PANTHER" id="PTHR30419">
    <property type="entry name" value="HTH-TYPE TRANSCRIPTIONAL REGULATOR YBHD"/>
    <property type="match status" value="1"/>
</dbReference>
<keyword evidence="4" id="KW-0804">Transcription</keyword>
<dbReference type="CDD" id="cd05466">
    <property type="entry name" value="PBP2_LTTR_substrate"/>
    <property type="match status" value="1"/>
</dbReference>
<reference evidence="6" key="1">
    <citation type="submission" date="2023-10" db="EMBL/GenBank/DDBJ databases">
        <authorList>
            <consortium name="PulseNet: The National Subtyping Network for Foodborne Disease Surveillance"/>
        </authorList>
    </citation>
    <scope>NUCLEOTIDE SEQUENCE</scope>
    <source>
        <strain evidence="6">PNUSAV004886</strain>
    </source>
</reference>
<keyword evidence="3" id="KW-0238">DNA-binding</keyword>
<organism evidence="6 7">
    <name type="scientific">Vibrio navarrensis</name>
    <dbReference type="NCBI Taxonomy" id="29495"/>
    <lineage>
        <taxon>Bacteria</taxon>
        <taxon>Pseudomonadati</taxon>
        <taxon>Pseudomonadota</taxon>
        <taxon>Gammaproteobacteria</taxon>
        <taxon>Vibrionales</taxon>
        <taxon>Vibrionaceae</taxon>
        <taxon>Vibrio</taxon>
    </lineage>
</organism>